<dbReference type="Gene3D" id="1.20.58.2220">
    <property type="entry name" value="Formin, FH2 domain"/>
    <property type="match status" value="1"/>
</dbReference>
<evidence type="ECO:0000259" key="3">
    <source>
        <dbReference type="PROSITE" id="PS51444"/>
    </source>
</evidence>
<accession>A0A915DYV4</accession>
<dbReference type="AlphaFoldDB" id="A0A915DYV4"/>
<evidence type="ECO:0000256" key="1">
    <source>
        <dbReference type="ARBA" id="ARBA00023449"/>
    </source>
</evidence>
<dbReference type="PANTHER" id="PTHR45857:SF8">
    <property type="entry name" value="FORMIN-HOMOLOGY AND ZINC FINGER DOMAINS PROTEIN 1"/>
    <property type="match status" value="1"/>
</dbReference>
<dbReference type="GO" id="GO:0051015">
    <property type="term" value="F:actin filament binding"/>
    <property type="evidence" value="ECO:0007669"/>
    <property type="project" value="TreeGrafter"/>
</dbReference>
<feature type="compositionally biased region" description="Low complexity" evidence="2">
    <location>
        <begin position="161"/>
        <end position="191"/>
    </location>
</feature>
<keyword evidence="4" id="KW-1185">Reference proteome</keyword>
<dbReference type="GO" id="GO:0016477">
    <property type="term" value="P:cell migration"/>
    <property type="evidence" value="ECO:0007669"/>
    <property type="project" value="TreeGrafter"/>
</dbReference>
<dbReference type="PANTHER" id="PTHR45857">
    <property type="entry name" value="FORMIN-LIKE PROTEIN"/>
    <property type="match status" value="1"/>
</dbReference>
<dbReference type="InterPro" id="IPR043592">
    <property type="entry name" value="FMNL_animal"/>
</dbReference>
<name>A0A915DYV4_9BILA</name>
<evidence type="ECO:0000313" key="4">
    <source>
        <dbReference type="Proteomes" id="UP000887574"/>
    </source>
</evidence>
<dbReference type="GO" id="GO:0008360">
    <property type="term" value="P:regulation of cell shape"/>
    <property type="evidence" value="ECO:0007669"/>
    <property type="project" value="TreeGrafter"/>
</dbReference>
<feature type="region of interest" description="Disordered" evidence="2">
    <location>
        <begin position="156"/>
        <end position="209"/>
    </location>
</feature>
<sequence length="691" mass="78278">MHGTSWSGHFCSLSIGCFHGRVDQKTFLQLSHLFSAQNPQPTPENMGSKKQDSPCLSSMMQDRKRSYPYTFQYCVLCQKNVHSSKLPCHIRQCHVGKPMFQCPACDFTSTYSKNNVKSHMVSLHGLAGDPISYMDQYAGQVEEFMKKCFPNVRGRGRPVHGRVSPVASITESKSSGTARNTSSSSSSPLHSTNKRHNSRHTPPLTTPNARFNDVYSAMLAGKGLFNDTFPIQTHNFGNDYPLQNINPLFYLHQLNGMANGFNSKAKAPLLKPQPSVGSDKKLFNSMPTAVEDYGLGMEQLLKDLNRNFEHSQPSLSNGDFFKNCEKSEKLSELNSDHEPRYLPQALKWAVLDGDELDNTVFKTFSNSSELIEKLDLTLFESLLDKSNSFLTDSQLQTIAEVRQKIGLKSFEIMFAVHRLDLHVLKPEDVRLVETIAPTNIDIRRFLLYEQTNSVSALNDNEQFILQLSKIDRLREKLKIMSFMGCFNDRITTANQQLMDLTTAAKVLQNSSEFHTILHILLTCGNLINGDFNAQLVEGFRPSRILDFCSFEFPSGLTLLDVLAERMHQKFSELKSFLTQCSILEKASKVDFSTFLNHLQYFENGQRLVEMELQVNNNEVLTNFLVHCELETAQYKEIIGLAKDQIISMLQFFGEQTQDVEDSSFRPEEFMGTIAEFSKELESSLSKYEAST</sequence>
<dbReference type="SMART" id="SM00498">
    <property type="entry name" value="FH2"/>
    <property type="match status" value="1"/>
</dbReference>
<feature type="domain" description="FH2" evidence="3">
    <location>
        <begin position="320"/>
        <end position="691"/>
    </location>
</feature>
<reference evidence="5" key="1">
    <citation type="submission" date="2022-11" db="UniProtKB">
        <authorList>
            <consortium name="WormBaseParasite"/>
        </authorList>
    </citation>
    <scope>IDENTIFICATION</scope>
</reference>
<dbReference type="InterPro" id="IPR015425">
    <property type="entry name" value="FH2_Formin"/>
</dbReference>
<dbReference type="SUPFAM" id="SSF101447">
    <property type="entry name" value="Formin homology 2 domain (FH2 domain)"/>
    <property type="match status" value="1"/>
</dbReference>
<dbReference type="PROSITE" id="PS51444">
    <property type="entry name" value="FH2"/>
    <property type="match status" value="1"/>
</dbReference>
<dbReference type="GO" id="GO:0005829">
    <property type="term" value="C:cytosol"/>
    <property type="evidence" value="ECO:0007669"/>
    <property type="project" value="TreeGrafter"/>
</dbReference>
<organism evidence="4 5">
    <name type="scientific">Ditylenchus dipsaci</name>
    <dbReference type="NCBI Taxonomy" id="166011"/>
    <lineage>
        <taxon>Eukaryota</taxon>
        <taxon>Metazoa</taxon>
        <taxon>Ecdysozoa</taxon>
        <taxon>Nematoda</taxon>
        <taxon>Chromadorea</taxon>
        <taxon>Rhabditida</taxon>
        <taxon>Tylenchina</taxon>
        <taxon>Tylenchomorpha</taxon>
        <taxon>Sphaerularioidea</taxon>
        <taxon>Anguinidae</taxon>
        <taxon>Anguininae</taxon>
        <taxon>Ditylenchus</taxon>
    </lineage>
</organism>
<comment type="similarity">
    <text evidence="1">Belongs to the formin homology family.</text>
</comment>
<dbReference type="Pfam" id="PF02181">
    <property type="entry name" value="FH2"/>
    <property type="match status" value="1"/>
</dbReference>
<dbReference type="WBParaSite" id="jg25137">
    <property type="protein sequence ID" value="jg25137"/>
    <property type="gene ID" value="jg25137"/>
</dbReference>
<dbReference type="GO" id="GO:0030866">
    <property type="term" value="P:cortical actin cytoskeleton organization"/>
    <property type="evidence" value="ECO:0007669"/>
    <property type="project" value="TreeGrafter"/>
</dbReference>
<evidence type="ECO:0000313" key="5">
    <source>
        <dbReference type="WBParaSite" id="jg25137"/>
    </source>
</evidence>
<dbReference type="Proteomes" id="UP000887574">
    <property type="component" value="Unplaced"/>
</dbReference>
<evidence type="ECO:0000256" key="2">
    <source>
        <dbReference type="SAM" id="MobiDB-lite"/>
    </source>
</evidence>
<dbReference type="InterPro" id="IPR042201">
    <property type="entry name" value="FH2_Formin_sf"/>
</dbReference>
<proteinExistence type="inferred from homology"/>
<protein>
    <submittedName>
        <fullName evidence="5">FH2 domain-containing protein</fullName>
    </submittedName>
</protein>
<dbReference type="Gene3D" id="3.30.160.60">
    <property type="entry name" value="Classic Zinc Finger"/>
    <property type="match status" value="1"/>
</dbReference>